<name>A0AAN6TW19_9PEZI</name>
<protein>
    <submittedName>
        <fullName evidence="1">Uncharacterized protein</fullName>
    </submittedName>
</protein>
<gene>
    <name evidence="1" type="ORF">N657DRAFT_121991</name>
</gene>
<reference evidence="1" key="1">
    <citation type="journal article" date="2023" name="Mol. Phylogenet. Evol.">
        <title>Genome-scale phylogeny and comparative genomics of the fungal order Sordariales.</title>
        <authorList>
            <person name="Hensen N."/>
            <person name="Bonometti L."/>
            <person name="Westerberg I."/>
            <person name="Brannstrom I.O."/>
            <person name="Guillou S."/>
            <person name="Cros-Aarteil S."/>
            <person name="Calhoun S."/>
            <person name="Haridas S."/>
            <person name="Kuo A."/>
            <person name="Mondo S."/>
            <person name="Pangilinan J."/>
            <person name="Riley R."/>
            <person name="LaButti K."/>
            <person name="Andreopoulos B."/>
            <person name="Lipzen A."/>
            <person name="Chen C."/>
            <person name="Yan M."/>
            <person name="Daum C."/>
            <person name="Ng V."/>
            <person name="Clum A."/>
            <person name="Steindorff A."/>
            <person name="Ohm R.A."/>
            <person name="Martin F."/>
            <person name="Silar P."/>
            <person name="Natvig D.O."/>
            <person name="Lalanne C."/>
            <person name="Gautier V."/>
            <person name="Ament-Velasquez S.L."/>
            <person name="Kruys A."/>
            <person name="Hutchinson M.I."/>
            <person name="Powell A.J."/>
            <person name="Barry K."/>
            <person name="Miller A.N."/>
            <person name="Grigoriev I.V."/>
            <person name="Debuchy R."/>
            <person name="Gladieux P."/>
            <person name="Hiltunen Thoren M."/>
            <person name="Johannesson H."/>
        </authorList>
    </citation>
    <scope>NUCLEOTIDE SEQUENCE</scope>
    <source>
        <strain evidence="1">CBS 731.68</strain>
    </source>
</reference>
<dbReference type="Proteomes" id="UP001302602">
    <property type="component" value="Unassembled WGS sequence"/>
</dbReference>
<organism evidence="1 2">
    <name type="scientific">Parathielavia appendiculata</name>
    <dbReference type="NCBI Taxonomy" id="2587402"/>
    <lineage>
        <taxon>Eukaryota</taxon>
        <taxon>Fungi</taxon>
        <taxon>Dikarya</taxon>
        <taxon>Ascomycota</taxon>
        <taxon>Pezizomycotina</taxon>
        <taxon>Sordariomycetes</taxon>
        <taxon>Sordariomycetidae</taxon>
        <taxon>Sordariales</taxon>
        <taxon>Chaetomiaceae</taxon>
        <taxon>Parathielavia</taxon>
    </lineage>
</organism>
<evidence type="ECO:0000313" key="2">
    <source>
        <dbReference type="Proteomes" id="UP001302602"/>
    </source>
</evidence>
<dbReference type="EMBL" id="MU853234">
    <property type="protein sequence ID" value="KAK4121255.1"/>
    <property type="molecule type" value="Genomic_DNA"/>
</dbReference>
<dbReference type="AlphaFoldDB" id="A0AAN6TW19"/>
<dbReference type="RefSeq" id="XP_062645026.1">
    <property type="nucleotide sequence ID" value="XM_062785823.1"/>
</dbReference>
<accession>A0AAN6TW19</accession>
<comment type="caution">
    <text evidence="1">The sequence shown here is derived from an EMBL/GenBank/DDBJ whole genome shotgun (WGS) entry which is preliminary data.</text>
</comment>
<reference evidence="1" key="2">
    <citation type="submission" date="2023-05" db="EMBL/GenBank/DDBJ databases">
        <authorList>
            <consortium name="Lawrence Berkeley National Laboratory"/>
            <person name="Steindorff A."/>
            <person name="Hensen N."/>
            <person name="Bonometti L."/>
            <person name="Westerberg I."/>
            <person name="Brannstrom I.O."/>
            <person name="Guillou S."/>
            <person name="Cros-Aarteil S."/>
            <person name="Calhoun S."/>
            <person name="Haridas S."/>
            <person name="Kuo A."/>
            <person name="Mondo S."/>
            <person name="Pangilinan J."/>
            <person name="Riley R."/>
            <person name="Labutti K."/>
            <person name="Andreopoulos B."/>
            <person name="Lipzen A."/>
            <person name="Chen C."/>
            <person name="Yanf M."/>
            <person name="Daum C."/>
            <person name="Ng V."/>
            <person name="Clum A."/>
            <person name="Ohm R."/>
            <person name="Martin F."/>
            <person name="Silar P."/>
            <person name="Natvig D."/>
            <person name="Lalanne C."/>
            <person name="Gautier V."/>
            <person name="Ament-Velasquez S.L."/>
            <person name="Kruys A."/>
            <person name="Hutchinson M.I."/>
            <person name="Powell A.J."/>
            <person name="Barry K."/>
            <person name="Miller A.N."/>
            <person name="Grigoriev I.V."/>
            <person name="Debuchy R."/>
            <person name="Gladieux P."/>
            <person name="Thoren M.H."/>
            <person name="Johannesson H."/>
        </authorList>
    </citation>
    <scope>NUCLEOTIDE SEQUENCE</scope>
    <source>
        <strain evidence="1">CBS 731.68</strain>
    </source>
</reference>
<sequence>MTSSSRSFKKAELKSDMVNAINYICRLEALEQGFRCLVVRGPVHCTYTVRDPTTKRITGHKPVDEKLTVFVGESWPACQSQGHIYVVTEQHGLPVQRIREPETSKLIAPGCKPAGTDFWLLRGQYMRPSWGPDACPLKVGER</sequence>
<dbReference type="GeneID" id="87822589"/>
<evidence type="ECO:0000313" key="1">
    <source>
        <dbReference type="EMBL" id="KAK4121255.1"/>
    </source>
</evidence>
<proteinExistence type="predicted"/>
<keyword evidence="2" id="KW-1185">Reference proteome</keyword>